<sequence>MKPRHHLYLDDELTNELEALASKPGASKSSIVADALRSYFRHRAGNAEAKALSQRLDRIAQKQDRQARDIEVVLEAIAQFANFYFAFTGSVPNPDEASVKRGKNRFEYYTKHVGKVLAVGTSFGLQVEEIVEAHQSDNATSDGEDR</sequence>
<accession>A0A3G9G3G2</accession>
<dbReference type="OrthoDB" id="9803941at2"/>
<dbReference type="Proteomes" id="UP000278756">
    <property type="component" value="Chromosome 2"/>
</dbReference>
<reference evidence="2" key="2">
    <citation type="journal article" date="2017" name="Plant Physiol. Biochem.">
        <title>Differential oxidative and antioxidative response of duckweed Lemna minor toward plant growth promoting/inhibiting bacteria.</title>
        <authorList>
            <person name="Ishizawa H."/>
            <person name="Kuroda M."/>
            <person name="Morikawa M."/>
            <person name="Ike M."/>
        </authorList>
    </citation>
    <scope>NUCLEOTIDE SEQUENCE [LARGE SCALE GENOMIC DNA]</scope>
    <source>
        <strain evidence="2">M6</strain>
    </source>
</reference>
<dbReference type="AlphaFoldDB" id="A0A3G9G3G2"/>
<protein>
    <submittedName>
        <fullName evidence="1">CopG domain-containing protein</fullName>
    </submittedName>
</protein>
<dbReference type="Gene3D" id="1.10.1220.10">
    <property type="entry name" value="Met repressor-like"/>
    <property type="match status" value="1"/>
</dbReference>
<gene>
    <name evidence="1" type="ORF">EM6_2478</name>
</gene>
<name>A0A3G9G3G2_9CAUL</name>
<proteinExistence type="predicted"/>
<evidence type="ECO:0000313" key="1">
    <source>
        <dbReference type="EMBL" id="BBF81870.1"/>
    </source>
</evidence>
<dbReference type="RefSeq" id="WP_126423508.1">
    <property type="nucleotide sequence ID" value="NZ_AP018828.1"/>
</dbReference>
<organism evidence="1 2">
    <name type="scientific">Asticcacaulis excentricus</name>
    <dbReference type="NCBI Taxonomy" id="78587"/>
    <lineage>
        <taxon>Bacteria</taxon>
        <taxon>Pseudomonadati</taxon>
        <taxon>Pseudomonadota</taxon>
        <taxon>Alphaproteobacteria</taxon>
        <taxon>Caulobacterales</taxon>
        <taxon>Caulobacteraceae</taxon>
        <taxon>Asticcacaulis</taxon>
    </lineage>
</organism>
<evidence type="ECO:0000313" key="2">
    <source>
        <dbReference type="Proteomes" id="UP000278756"/>
    </source>
</evidence>
<dbReference type="InterPro" id="IPR013321">
    <property type="entry name" value="Arc_rbn_hlx_hlx"/>
</dbReference>
<dbReference type="InterPro" id="IPR010985">
    <property type="entry name" value="Ribbon_hlx_hlx"/>
</dbReference>
<dbReference type="CDD" id="cd21631">
    <property type="entry name" value="RHH_CopG_NikR-like"/>
    <property type="match status" value="1"/>
</dbReference>
<dbReference type="SUPFAM" id="SSF47598">
    <property type="entry name" value="Ribbon-helix-helix"/>
    <property type="match status" value="1"/>
</dbReference>
<reference evidence="2" key="1">
    <citation type="journal article" date="2017" name="Biotechnol. Biofuels">
        <title>Evaluation of environmental bacterial communities as a factor affecting the growth of duckweed Lemna minor.</title>
        <authorList>
            <person name="Ishizawa H."/>
            <person name="Kuroda M."/>
            <person name="Morikawa M."/>
            <person name="Ike M."/>
        </authorList>
    </citation>
    <scope>NUCLEOTIDE SEQUENCE [LARGE SCALE GENOMIC DNA]</scope>
    <source>
        <strain evidence="2">M6</strain>
    </source>
</reference>
<dbReference type="EMBL" id="AP018828">
    <property type="protein sequence ID" value="BBF81870.1"/>
    <property type="molecule type" value="Genomic_DNA"/>
</dbReference>
<dbReference type="GO" id="GO:0006355">
    <property type="term" value="P:regulation of DNA-templated transcription"/>
    <property type="evidence" value="ECO:0007669"/>
    <property type="project" value="InterPro"/>
</dbReference>